<dbReference type="PROSITE" id="PS51682">
    <property type="entry name" value="SAM_OMT_I"/>
    <property type="match status" value="1"/>
</dbReference>
<dbReference type="Proteomes" id="UP000885750">
    <property type="component" value="Unassembled WGS sequence"/>
</dbReference>
<gene>
    <name evidence="4" type="ORF">ENJ51_06875</name>
</gene>
<proteinExistence type="predicted"/>
<dbReference type="InterPro" id="IPR050362">
    <property type="entry name" value="Cation-dep_OMT"/>
</dbReference>
<dbReference type="PANTHER" id="PTHR10509:SF14">
    <property type="entry name" value="CAFFEOYL-COA O-METHYLTRANSFERASE 3-RELATED"/>
    <property type="match status" value="1"/>
</dbReference>
<reference evidence="4" key="1">
    <citation type="journal article" date="2020" name="mSystems">
        <title>Genome- and Community-Level Interaction Insights into Carbon Utilization and Element Cycling Functions of Hydrothermarchaeota in Hydrothermal Sediment.</title>
        <authorList>
            <person name="Zhou Z."/>
            <person name="Liu Y."/>
            <person name="Xu W."/>
            <person name="Pan J."/>
            <person name="Luo Z.H."/>
            <person name="Li M."/>
        </authorList>
    </citation>
    <scope>NUCLEOTIDE SEQUENCE [LARGE SCALE GENOMIC DNA]</scope>
    <source>
        <strain evidence="4">HyVt-493</strain>
    </source>
</reference>
<comment type="caution">
    <text evidence="4">The sequence shown here is derived from an EMBL/GenBank/DDBJ whole genome shotgun (WGS) entry which is preliminary data.</text>
</comment>
<dbReference type="SUPFAM" id="SSF53335">
    <property type="entry name" value="S-adenosyl-L-methionine-dependent methyltransferases"/>
    <property type="match status" value="1"/>
</dbReference>
<accession>A0A7V2SZW0</accession>
<dbReference type="Pfam" id="PF01596">
    <property type="entry name" value="Methyltransf_3"/>
    <property type="match status" value="1"/>
</dbReference>
<dbReference type="GO" id="GO:0032259">
    <property type="term" value="P:methylation"/>
    <property type="evidence" value="ECO:0007669"/>
    <property type="project" value="UniProtKB-KW"/>
</dbReference>
<dbReference type="PANTHER" id="PTHR10509">
    <property type="entry name" value="O-METHYLTRANSFERASE-RELATED"/>
    <property type="match status" value="1"/>
</dbReference>
<keyword evidence="2" id="KW-0808">Transferase</keyword>
<name>A0A7V2SZW0_LEUMU</name>
<dbReference type="InterPro" id="IPR029063">
    <property type="entry name" value="SAM-dependent_MTases_sf"/>
</dbReference>
<dbReference type="GO" id="GO:0008171">
    <property type="term" value="F:O-methyltransferase activity"/>
    <property type="evidence" value="ECO:0007669"/>
    <property type="project" value="InterPro"/>
</dbReference>
<dbReference type="CDD" id="cd02440">
    <property type="entry name" value="AdoMet_MTases"/>
    <property type="match status" value="1"/>
</dbReference>
<evidence type="ECO:0000256" key="2">
    <source>
        <dbReference type="ARBA" id="ARBA00022679"/>
    </source>
</evidence>
<evidence type="ECO:0000313" key="4">
    <source>
        <dbReference type="EMBL" id="HFC92519.1"/>
    </source>
</evidence>
<keyword evidence="1 4" id="KW-0489">Methyltransferase</keyword>
<keyword evidence="3" id="KW-0949">S-adenosyl-L-methionine</keyword>
<dbReference type="AlphaFoldDB" id="A0A7V2SZW0"/>
<evidence type="ECO:0000256" key="1">
    <source>
        <dbReference type="ARBA" id="ARBA00022603"/>
    </source>
</evidence>
<protein>
    <submittedName>
        <fullName evidence="4">SAM-dependent methyltransferase</fullName>
    </submittedName>
</protein>
<dbReference type="GO" id="GO:0008757">
    <property type="term" value="F:S-adenosylmethionine-dependent methyltransferase activity"/>
    <property type="evidence" value="ECO:0007669"/>
    <property type="project" value="TreeGrafter"/>
</dbReference>
<evidence type="ECO:0000256" key="3">
    <source>
        <dbReference type="ARBA" id="ARBA00022691"/>
    </source>
</evidence>
<dbReference type="InterPro" id="IPR002935">
    <property type="entry name" value="SAM_O-MeTrfase"/>
</dbReference>
<dbReference type="EMBL" id="DRMS01000257">
    <property type="protein sequence ID" value="HFC92519.1"/>
    <property type="molecule type" value="Genomic_DNA"/>
</dbReference>
<organism evidence="4">
    <name type="scientific">Leucothrix mucor</name>
    <dbReference type="NCBI Taxonomy" id="45248"/>
    <lineage>
        <taxon>Bacteria</taxon>
        <taxon>Pseudomonadati</taxon>
        <taxon>Pseudomonadota</taxon>
        <taxon>Gammaproteobacteria</taxon>
        <taxon>Thiotrichales</taxon>
        <taxon>Thiotrichaceae</taxon>
        <taxon>Leucothrix</taxon>
    </lineage>
</organism>
<sequence length="229" mass="25618">MEKSDIQMSKGLYEYMLSTSLREHDALVELREETAKDPSAIMQIPPEQGQFMALLVKILGANKTLEIGTYTGYSALSVALAMPDNSIIVTCDINSEWTDIGRKYWENAGVKNKIDLRIGPALDTLDELINQGQKDTFDFSFIDADKINYDGYYEKSLKLLRPGGLIAIDNVFLFGSVVDSELLDDDLKTRISDEDILAMRALNEKIKNDGRVDLSMLPIADGLTLVRKK</sequence>
<dbReference type="Gene3D" id="3.40.50.150">
    <property type="entry name" value="Vaccinia Virus protein VP39"/>
    <property type="match status" value="1"/>
</dbReference>